<gene>
    <name evidence="2" type="ORF">UU23_C0002G0024</name>
</gene>
<dbReference type="EMBL" id="LBZV01000002">
    <property type="protein sequence ID" value="KKR78197.1"/>
    <property type="molecule type" value="Genomic_DNA"/>
</dbReference>
<comment type="caution">
    <text evidence="2">The sequence shown here is derived from an EMBL/GenBank/DDBJ whole genome shotgun (WGS) entry which is preliminary data.</text>
</comment>
<protein>
    <recommendedName>
        <fullName evidence="1">DUF5678 domain-containing protein</fullName>
    </recommendedName>
</protein>
<accession>A0A0G0WS47</accession>
<evidence type="ECO:0000313" key="3">
    <source>
        <dbReference type="Proteomes" id="UP000034292"/>
    </source>
</evidence>
<dbReference type="InterPro" id="IPR043734">
    <property type="entry name" value="DUF5678"/>
</dbReference>
<dbReference type="STRING" id="1618408.UU23_C0002G0024"/>
<reference evidence="2 3" key="1">
    <citation type="journal article" date="2015" name="Nature">
        <title>rRNA introns, odd ribosomes, and small enigmatic genomes across a large radiation of phyla.</title>
        <authorList>
            <person name="Brown C.T."/>
            <person name="Hug L.A."/>
            <person name="Thomas B.C."/>
            <person name="Sharon I."/>
            <person name="Castelle C.J."/>
            <person name="Singh A."/>
            <person name="Wilkins M.J."/>
            <person name="Williams K.H."/>
            <person name="Banfield J.F."/>
        </authorList>
    </citation>
    <scope>NUCLEOTIDE SEQUENCE [LARGE SCALE GENOMIC DNA]</scope>
</reference>
<organism evidence="2 3">
    <name type="scientific">Candidatus Curtissbacteria bacterium GW2011_GWA1_40_9</name>
    <dbReference type="NCBI Taxonomy" id="1618408"/>
    <lineage>
        <taxon>Bacteria</taxon>
        <taxon>Candidatus Curtissiibacteriota</taxon>
    </lineage>
</organism>
<feature type="domain" description="DUF5678" evidence="1">
    <location>
        <begin position="32"/>
        <end position="76"/>
    </location>
</feature>
<evidence type="ECO:0000259" key="1">
    <source>
        <dbReference type="Pfam" id="PF18929"/>
    </source>
</evidence>
<dbReference type="Pfam" id="PF18929">
    <property type="entry name" value="DUF5678"/>
    <property type="match status" value="1"/>
</dbReference>
<sequence>MVERANSKSVSPEAVDLESDPDVVWALSQPTELDRFAGKWIAIENQKVLSVSGKVSDSFRKALQAGAKEPFLYWVPHHGHP</sequence>
<name>A0A0G0WS47_9BACT</name>
<dbReference type="AlphaFoldDB" id="A0A0G0WS47"/>
<proteinExistence type="predicted"/>
<dbReference type="Proteomes" id="UP000034292">
    <property type="component" value="Unassembled WGS sequence"/>
</dbReference>
<evidence type="ECO:0000313" key="2">
    <source>
        <dbReference type="EMBL" id="KKR78197.1"/>
    </source>
</evidence>